<feature type="signal peptide" evidence="1">
    <location>
        <begin position="1"/>
        <end position="18"/>
    </location>
</feature>
<sequence>MIAKFAVLIFALLHVGFSERSANPTGDAADISKRSRNPYSWMNEDKRSGLYEWLQGNDNLNDFDIDEMPKRARNPYSWMNYMEKRSPRNPYSWMAYGEKRAPLNPYSWMYTLQKRVPVRYFRNPYSWQSSSASW</sequence>
<dbReference type="OrthoDB" id="5805263at2759"/>
<accession>A0A0B2V243</accession>
<reference evidence="2 3" key="1">
    <citation type="submission" date="2014-11" db="EMBL/GenBank/DDBJ databases">
        <title>Genetic blueprint of the zoonotic pathogen Toxocara canis.</title>
        <authorList>
            <person name="Zhu X.-Q."/>
            <person name="Korhonen P.K."/>
            <person name="Cai H."/>
            <person name="Young N.D."/>
            <person name="Nejsum P."/>
            <person name="von Samson-Himmelstjerna G."/>
            <person name="Boag P.R."/>
            <person name="Tan P."/>
            <person name="Li Q."/>
            <person name="Min J."/>
            <person name="Yang Y."/>
            <person name="Wang X."/>
            <person name="Fang X."/>
            <person name="Hall R.S."/>
            <person name="Hofmann A."/>
            <person name="Sternberg P.W."/>
            <person name="Jex A.R."/>
            <person name="Gasser R.B."/>
        </authorList>
    </citation>
    <scope>NUCLEOTIDE SEQUENCE [LARGE SCALE GENOMIC DNA]</scope>
    <source>
        <strain evidence="2">PN_DK_2014</strain>
    </source>
</reference>
<keyword evidence="1" id="KW-0732">Signal</keyword>
<organism evidence="2 3">
    <name type="scientific">Toxocara canis</name>
    <name type="common">Canine roundworm</name>
    <dbReference type="NCBI Taxonomy" id="6265"/>
    <lineage>
        <taxon>Eukaryota</taxon>
        <taxon>Metazoa</taxon>
        <taxon>Ecdysozoa</taxon>
        <taxon>Nematoda</taxon>
        <taxon>Chromadorea</taxon>
        <taxon>Rhabditida</taxon>
        <taxon>Spirurina</taxon>
        <taxon>Ascaridomorpha</taxon>
        <taxon>Ascaridoidea</taxon>
        <taxon>Toxocaridae</taxon>
        <taxon>Toxocara</taxon>
    </lineage>
</organism>
<keyword evidence="3" id="KW-1185">Reference proteome</keyword>
<comment type="caution">
    <text evidence="2">The sequence shown here is derived from an EMBL/GenBank/DDBJ whole genome shotgun (WGS) entry which is preliminary data.</text>
</comment>
<feature type="chain" id="PRO_5002095869" evidence="1">
    <location>
        <begin position="19"/>
        <end position="134"/>
    </location>
</feature>
<name>A0A0B2V243_TOXCA</name>
<proteinExistence type="predicted"/>
<evidence type="ECO:0000313" key="3">
    <source>
        <dbReference type="Proteomes" id="UP000031036"/>
    </source>
</evidence>
<dbReference type="Proteomes" id="UP000031036">
    <property type="component" value="Unassembled WGS sequence"/>
</dbReference>
<protein>
    <submittedName>
        <fullName evidence="2">Uncharacterized protein</fullName>
    </submittedName>
</protein>
<dbReference type="EMBL" id="JPKZ01002673">
    <property type="protein sequence ID" value="KHN75549.1"/>
    <property type="molecule type" value="Genomic_DNA"/>
</dbReference>
<evidence type="ECO:0000256" key="1">
    <source>
        <dbReference type="SAM" id="SignalP"/>
    </source>
</evidence>
<evidence type="ECO:0000313" key="2">
    <source>
        <dbReference type="EMBL" id="KHN75549.1"/>
    </source>
</evidence>
<dbReference type="AlphaFoldDB" id="A0A0B2V243"/>
<gene>
    <name evidence="2" type="ORF">Tcan_11693</name>
</gene>